<organism evidence="10 11">
    <name type="scientific">Anaeramoeba flamelloides</name>
    <dbReference type="NCBI Taxonomy" id="1746091"/>
    <lineage>
        <taxon>Eukaryota</taxon>
        <taxon>Metamonada</taxon>
        <taxon>Anaeramoebidae</taxon>
        <taxon>Anaeramoeba</taxon>
    </lineage>
</organism>
<keyword evidence="6" id="KW-0256">Endoplasmic reticulum</keyword>
<evidence type="ECO:0000313" key="11">
    <source>
        <dbReference type="Proteomes" id="UP001146793"/>
    </source>
</evidence>
<sequence>MFVNFKIKKIFPLYLFCFLCLAAFIQSESSSDQIVIEHNLTGSWTKRGAIQFVPPSAIKKSNKVREKWIKTQIKNKQLTEKELDVLTDLANRDLYYSIRVNCGLQVTDLSVCNVMASVRARDLVRSGGVDQIILHLDDSNNILGIDYLTPKKDPQIGPCKIAKVARFQSFKTNAFISQPQIQPKPILHKGYGKDKSEEKKPQKSFLKKYWFIALPVGLMLCVSMLG</sequence>
<proteinExistence type="inferred from homology"/>
<keyword evidence="4" id="KW-0812">Transmembrane</keyword>
<comment type="similarity">
    <text evidence="2">Belongs to the EMC10 family.</text>
</comment>
<name>A0AAV7Z028_9EUKA</name>
<evidence type="ECO:0000256" key="1">
    <source>
        <dbReference type="ARBA" id="ARBA00004115"/>
    </source>
</evidence>
<dbReference type="Proteomes" id="UP001146793">
    <property type="component" value="Unassembled WGS sequence"/>
</dbReference>
<dbReference type="EMBL" id="JANTQA010000047">
    <property type="protein sequence ID" value="KAJ3433383.1"/>
    <property type="molecule type" value="Genomic_DNA"/>
</dbReference>
<evidence type="ECO:0000256" key="3">
    <source>
        <dbReference type="ARBA" id="ARBA00020105"/>
    </source>
</evidence>
<protein>
    <recommendedName>
        <fullName evidence="3">ER membrane protein complex subunit 10</fullName>
    </recommendedName>
</protein>
<feature type="chain" id="PRO_5043574765" description="ER membrane protein complex subunit 10" evidence="9">
    <location>
        <begin position="28"/>
        <end position="226"/>
    </location>
</feature>
<keyword evidence="7" id="KW-1133">Transmembrane helix</keyword>
<evidence type="ECO:0000256" key="2">
    <source>
        <dbReference type="ARBA" id="ARBA00007695"/>
    </source>
</evidence>
<comment type="subcellular location">
    <subcellularLocation>
        <location evidence="1">Endoplasmic reticulum membrane</location>
        <topology evidence="1">Single-pass type I membrane protein</topology>
    </subcellularLocation>
</comment>
<dbReference type="PANTHER" id="PTHR21397">
    <property type="entry name" value="CHROMATIN COMPLEXES SUBUNIT BAP18-RELATED"/>
    <property type="match status" value="1"/>
</dbReference>
<evidence type="ECO:0000256" key="5">
    <source>
        <dbReference type="ARBA" id="ARBA00022729"/>
    </source>
</evidence>
<reference evidence="10" key="1">
    <citation type="submission" date="2022-08" db="EMBL/GenBank/DDBJ databases">
        <title>Novel sulphate-reducing endosymbionts in the free-living metamonad Anaeramoeba.</title>
        <authorList>
            <person name="Jerlstrom-Hultqvist J."/>
            <person name="Cepicka I."/>
            <person name="Gallot-Lavallee L."/>
            <person name="Salas-Leiva D."/>
            <person name="Curtis B.A."/>
            <person name="Zahonova K."/>
            <person name="Pipaliya S."/>
            <person name="Dacks J."/>
            <person name="Roger A.J."/>
        </authorList>
    </citation>
    <scope>NUCLEOTIDE SEQUENCE</scope>
    <source>
        <strain evidence="10">Busselton2</strain>
    </source>
</reference>
<evidence type="ECO:0000256" key="4">
    <source>
        <dbReference type="ARBA" id="ARBA00022692"/>
    </source>
</evidence>
<dbReference type="GO" id="GO:0005789">
    <property type="term" value="C:endoplasmic reticulum membrane"/>
    <property type="evidence" value="ECO:0007669"/>
    <property type="project" value="UniProtKB-SubCell"/>
</dbReference>
<keyword evidence="5 9" id="KW-0732">Signal</keyword>
<accession>A0AAV7Z028</accession>
<keyword evidence="8" id="KW-0472">Membrane</keyword>
<evidence type="ECO:0000313" key="10">
    <source>
        <dbReference type="EMBL" id="KAJ3433383.1"/>
    </source>
</evidence>
<dbReference type="AlphaFoldDB" id="A0AAV7Z028"/>
<feature type="signal peptide" evidence="9">
    <location>
        <begin position="1"/>
        <end position="27"/>
    </location>
</feature>
<evidence type="ECO:0000256" key="9">
    <source>
        <dbReference type="SAM" id="SignalP"/>
    </source>
</evidence>
<evidence type="ECO:0000256" key="8">
    <source>
        <dbReference type="ARBA" id="ARBA00023136"/>
    </source>
</evidence>
<dbReference type="Pfam" id="PF21203">
    <property type="entry name" value="ECM10"/>
    <property type="match status" value="1"/>
</dbReference>
<gene>
    <name evidence="10" type="ORF">M0812_22341</name>
</gene>
<dbReference type="CDD" id="cd22209">
    <property type="entry name" value="EMC10"/>
    <property type="match status" value="1"/>
</dbReference>
<evidence type="ECO:0000256" key="6">
    <source>
        <dbReference type="ARBA" id="ARBA00022824"/>
    </source>
</evidence>
<dbReference type="PANTHER" id="PTHR21397:SF4">
    <property type="entry name" value="ER MEMBRANE PROTEIN COMPLEX SUBUNIT 10"/>
    <property type="match status" value="1"/>
</dbReference>
<comment type="caution">
    <text evidence="10">The sequence shown here is derived from an EMBL/GenBank/DDBJ whole genome shotgun (WGS) entry which is preliminary data.</text>
</comment>
<evidence type="ECO:0000256" key="7">
    <source>
        <dbReference type="ARBA" id="ARBA00022989"/>
    </source>
</evidence>